<dbReference type="AlphaFoldDB" id="A0A1G6X6M1"/>
<evidence type="ECO:0000313" key="1">
    <source>
        <dbReference type="EMBL" id="SDD73762.1"/>
    </source>
</evidence>
<protein>
    <submittedName>
        <fullName evidence="1">Uncharacterized protein</fullName>
    </submittedName>
</protein>
<keyword evidence="2" id="KW-1185">Reference proteome</keyword>
<dbReference type="EMBL" id="FMZZ01000016">
    <property type="protein sequence ID" value="SDD73762.1"/>
    <property type="molecule type" value="Genomic_DNA"/>
</dbReference>
<organism evidence="1 2">
    <name type="scientific">Actinokineospora iranica</name>
    <dbReference type="NCBI Taxonomy" id="1271860"/>
    <lineage>
        <taxon>Bacteria</taxon>
        <taxon>Bacillati</taxon>
        <taxon>Actinomycetota</taxon>
        <taxon>Actinomycetes</taxon>
        <taxon>Pseudonocardiales</taxon>
        <taxon>Pseudonocardiaceae</taxon>
        <taxon>Actinokineospora</taxon>
    </lineage>
</organism>
<sequence>MTGWRIGYLAVPPDAVAAVAKCQETIVACVNAPRSTPRTPP</sequence>
<dbReference type="InterPro" id="IPR015421">
    <property type="entry name" value="PyrdxlP-dep_Trfase_major"/>
</dbReference>
<reference evidence="2" key="1">
    <citation type="submission" date="2016-10" db="EMBL/GenBank/DDBJ databases">
        <authorList>
            <person name="Varghese N."/>
            <person name="Submissions S."/>
        </authorList>
    </citation>
    <scope>NUCLEOTIDE SEQUENCE [LARGE SCALE GENOMIC DNA]</scope>
    <source>
        <strain evidence="2">IBRC-M 10403</strain>
    </source>
</reference>
<dbReference type="InterPro" id="IPR015424">
    <property type="entry name" value="PyrdxlP-dep_Trfase"/>
</dbReference>
<dbReference type="STRING" id="1271860.SAMN05216174_116133"/>
<proteinExistence type="predicted"/>
<dbReference type="SUPFAM" id="SSF53383">
    <property type="entry name" value="PLP-dependent transferases"/>
    <property type="match status" value="1"/>
</dbReference>
<evidence type="ECO:0000313" key="2">
    <source>
        <dbReference type="Proteomes" id="UP000199501"/>
    </source>
</evidence>
<dbReference type="RefSeq" id="WP_267463947.1">
    <property type="nucleotide sequence ID" value="NZ_FMZZ01000016.1"/>
</dbReference>
<name>A0A1G6X6M1_9PSEU</name>
<accession>A0A1G6X6M1</accession>
<dbReference type="Gene3D" id="3.40.640.10">
    <property type="entry name" value="Type I PLP-dependent aspartate aminotransferase-like (Major domain)"/>
    <property type="match status" value="1"/>
</dbReference>
<gene>
    <name evidence="1" type="ORF">SAMN05216174_116133</name>
</gene>
<dbReference type="Proteomes" id="UP000199501">
    <property type="component" value="Unassembled WGS sequence"/>
</dbReference>